<comment type="cofactor">
    <cofactor evidence="1">
        <name>Zn(2+)</name>
        <dbReference type="ChEBI" id="CHEBI:29105"/>
    </cofactor>
</comment>
<comment type="similarity">
    <text evidence="3">Belongs to the peptidase M50B family.</text>
</comment>
<comment type="subcellular location">
    <subcellularLocation>
        <location evidence="2">Cell membrane</location>
        <topology evidence="2">Multi-pass membrane protein</topology>
    </subcellularLocation>
</comment>
<evidence type="ECO:0000256" key="1">
    <source>
        <dbReference type="ARBA" id="ARBA00001947"/>
    </source>
</evidence>
<evidence type="ECO:0000256" key="9">
    <source>
        <dbReference type="ARBA" id="ARBA00022833"/>
    </source>
</evidence>
<feature type="domain" description="Peptidase M50" evidence="14">
    <location>
        <begin position="47"/>
        <end position="145"/>
    </location>
</feature>
<dbReference type="CDD" id="cd06158">
    <property type="entry name" value="S2P-M50_like_1"/>
    <property type="match status" value="1"/>
</dbReference>
<keyword evidence="7" id="KW-0479">Metal-binding</keyword>
<keyword evidence="12 13" id="KW-0472">Membrane</keyword>
<feature type="transmembrane region" description="Helical" evidence="13">
    <location>
        <begin position="36"/>
        <end position="61"/>
    </location>
</feature>
<name>A0ABU2N519_9PSEU</name>
<keyword evidence="4" id="KW-1003">Cell membrane</keyword>
<evidence type="ECO:0000256" key="11">
    <source>
        <dbReference type="ARBA" id="ARBA00023049"/>
    </source>
</evidence>
<keyword evidence="9" id="KW-0862">Zinc</keyword>
<dbReference type="RefSeq" id="WP_311554741.1">
    <property type="nucleotide sequence ID" value="NZ_JAVREJ010000002.1"/>
</dbReference>
<dbReference type="EMBL" id="JAVREJ010000002">
    <property type="protein sequence ID" value="MDT0348811.1"/>
    <property type="molecule type" value="Genomic_DNA"/>
</dbReference>
<reference evidence="16" key="1">
    <citation type="submission" date="2023-07" db="EMBL/GenBank/DDBJ databases">
        <title>30 novel species of actinomycetes from the DSMZ collection.</title>
        <authorList>
            <person name="Nouioui I."/>
        </authorList>
    </citation>
    <scope>NUCLEOTIDE SEQUENCE [LARGE SCALE GENOMIC DNA]</scope>
    <source>
        <strain evidence="16">DSM 45834</strain>
    </source>
</reference>
<dbReference type="InterPro" id="IPR008915">
    <property type="entry name" value="Peptidase_M50"/>
</dbReference>
<keyword evidence="6 13" id="KW-0812">Transmembrane</keyword>
<feature type="transmembrane region" description="Helical" evidence="13">
    <location>
        <begin position="152"/>
        <end position="172"/>
    </location>
</feature>
<accession>A0ABU2N519</accession>
<keyword evidence="11" id="KW-0482">Metalloprotease</keyword>
<dbReference type="PANTHER" id="PTHR35864:SF1">
    <property type="entry name" value="ZINC METALLOPROTEASE YWHC-RELATED"/>
    <property type="match status" value="1"/>
</dbReference>
<evidence type="ECO:0000256" key="10">
    <source>
        <dbReference type="ARBA" id="ARBA00022989"/>
    </source>
</evidence>
<evidence type="ECO:0000256" key="5">
    <source>
        <dbReference type="ARBA" id="ARBA00022670"/>
    </source>
</evidence>
<evidence type="ECO:0000256" key="2">
    <source>
        <dbReference type="ARBA" id="ARBA00004651"/>
    </source>
</evidence>
<evidence type="ECO:0000256" key="13">
    <source>
        <dbReference type="SAM" id="Phobius"/>
    </source>
</evidence>
<feature type="transmembrane region" description="Helical" evidence="13">
    <location>
        <begin position="201"/>
        <end position="223"/>
    </location>
</feature>
<keyword evidence="8" id="KW-0378">Hydrolase</keyword>
<evidence type="ECO:0000313" key="15">
    <source>
        <dbReference type="EMBL" id="MDT0348811.1"/>
    </source>
</evidence>
<dbReference type="GO" id="GO:0006508">
    <property type="term" value="P:proteolysis"/>
    <property type="evidence" value="ECO:0007669"/>
    <property type="project" value="UniProtKB-KW"/>
</dbReference>
<feature type="transmembrane region" description="Helical" evidence="13">
    <location>
        <begin position="82"/>
        <end position="103"/>
    </location>
</feature>
<evidence type="ECO:0000256" key="6">
    <source>
        <dbReference type="ARBA" id="ARBA00022692"/>
    </source>
</evidence>
<dbReference type="Proteomes" id="UP001183202">
    <property type="component" value="Unassembled WGS sequence"/>
</dbReference>
<gene>
    <name evidence="15" type="ORF">RM445_04655</name>
</gene>
<evidence type="ECO:0000256" key="4">
    <source>
        <dbReference type="ARBA" id="ARBA00022475"/>
    </source>
</evidence>
<keyword evidence="10 13" id="KW-1133">Transmembrane helix</keyword>
<feature type="transmembrane region" description="Helical" evidence="13">
    <location>
        <begin position="123"/>
        <end position="145"/>
    </location>
</feature>
<comment type="caution">
    <text evidence="15">The sequence shown here is derived from an EMBL/GenBank/DDBJ whole genome shotgun (WGS) entry which is preliminary data.</text>
</comment>
<keyword evidence="5 15" id="KW-0645">Protease</keyword>
<dbReference type="GO" id="GO:0008233">
    <property type="term" value="F:peptidase activity"/>
    <property type="evidence" value="ECO:0007669"/>
    <property type="project" value="UniProtKB-KW"/>
</dbReference>
<keyword evidence="16" id="KW-1185">Reference proteome</keyword>
<sequence length="249" mass="25359">MLAVIRGISPFFLLLLGATTVGAVLAAVGTGPVLVAGIVLVVLGGWAVSLCLHEFAHALVAHRSGDLSVRARGYLTLDIRRYTNVALTLVLPVLFLLLGGIPLPGGAVLIDHGAIRSRAARSLVSFAGPAVNLVLGLVLVLVVAAVPMAIGLAAALSCLALIQVLAFVLNILPVPGLDGFGVLEPYLSPGARLLAAKVAPWAPLVLLVVLLGLPGASAVLFGIGDALFGLIGGDGRLANAGYAELLFWR</sequence>
<evidence type="ECO:0000256" key="7">
    <source>
        <dbReference type="ARBA" id="ARBA00022723"/>
    </source>
</evidence>
<dbReference type="PANTHER" id="PTHR35864">
    <property type="entry name" value="ZINC METALLOPROTEASE MJ0611-RELATED"/>
    <property type="match status" value="1"/>
</dbReference>
<proteinExistence type="inferred from homology"/>
<dbReference type="InterPro" id="IPR052348">
    <property type="entry name" value="Metallopeptidase_M50B"/>
</dbReference>
<organism evidence="15 16">
    <name type="scientific">Pseudonocardia charpentierae</name>
    <dbReference type="NCBI Taxonomy" id="3075545"/>
    <lineage>
        <taxon>Bacteria</taxon>
        <taxon>Bacillati</taxon>
        <taxon>Actinomycetota</taxon>
        <taxon>Actinomycetes</taxon>
        <taxon>Pseudonocardiales</taxon>
        <taxon>Pseudonocardiaceae</taxon>
        <taxon>Pseudonocardia</taxon>
    </lineage>
</organism>
<protein>
    <submittedName>
        <fullName evidence="15">Site-2 protease family protein</fullName>
    </submittedName>
</protein>
<evidence type="ECO:0000259" key="14">
    <source>
        <dbReference type="Pfam" id="PF02163"/>
    </source>
</evidence>
<evidence type="ECO:0000256" key="3">
    <source>
        <dbReference type="ARBA" id="ARBA00007931"/>
    </source>
</evidence>
<evidence type="ECO:0000313" key="16">
    <source>
        <dbReference type="Proteomes" id="UP001183202"/>
    </source>
</evidence>
<evidence type="ECO:0000256" key="12">
    <source>
        <dbReference type="ARBA" id="ARBA00023136"/>
    </source>
</evidence>
<dbReference type="Pfam" id="PF02163">
    <property type="entry name" value="Peptidase_M50"/>
    <property type="match status" value="1"/>
</dbReference>
<evidence type="ECO:0000256" key="8">
    <source>
        <dbReference type="ARBA" id="ARBA00022801"/>
    </source>
</evidence>
<dbReference type="InterPro" id="IPR044537">
    <property type="entry name" value="Rip2-like"/>
</dbReference>